<feature type="compositionally biased region" description="Polar residues" evidence="1">
    <location>
        <begin position="194"/>
        <end position="203"/>
    </location>
</feature>
<accession>A0AAV2HWE1</accession>
<dbReference type="EMBL" id="CAXITT010000235">
    <property type="protein sequence ID" value="CAL1536638.1"/>
    <property type="molecule type" value="Genomic_DNA"/>
</dbReference>
<evidence type="ECO:0000313" key="2">
    <source>
        <dbReference type="EMBL" id="CAL1536638.1"/>
    </source>
</evidence>
<evidence type="ECO:0000313" key="3">
    <source>
        <dbReference type="Proteomes" id="UP001497497"/>
    </source>
</evidence>
<protein>
    <submittedName>
        <fullName evidence="2">Uncharacterized protein</fullName>
    </submittedName>
</protein>
<feature type="compositionally biased region" description="Polar residues" evidence="1">
    <location>
        <begin position="216"/>
        <end position="303"/>
    </location>
</feature>
<name>A0AAV2HWE1_LYMST</name>
<sequence length="303" mass="32229">MDKGGSHTKNLVAGQENVKHGRIATFLDDHRAGELAGYTHNTEGQERHAMPESRTTDIGSGEKVSYENIHSFHAPSEQMAGLANSSSPHPWAQTSGKRDPQCESFDSTTISIHHERISAAKYGGSFSVKEHQMAASTSSPSMSSAAQLVTISSTAHQNNNNVDKTDTIPSYTQRTSHMPQSSQGLQSSGPAQLYSSKNATTSLPGKLNPGHPNPAVYTSQGNPQTMAHTSQGNPQTTAHTSQGNPQTVVYTSQGNPQMTAHTSQGNPQTVVYTSQGNPQTAVYTSQGNPQTLVYTSQGNPQTA</sequence>
<feature type="compositionally biased region" description="Low complexity" evidence="1">
    <location>
        <begin position="179"/>
        <end position="193"/>
    </location>
</feature>
<feature type="compositionally biased region" description="Polar residues" evidence="1">
    <location>
        <begin position="83"/>
        <end position="95"/>
    </location>
</feature>
<feature type="region of interest" description="Disordered" evidence="1">
    <location>
        <begin position="153"/>
        <end position="303"/>
    </location>
</feature>
<feature type="region of interest" description="Disordered" evidence="1">
    <location>
        <begin position="39"/>
        <end position="58"/>
    </location>
</feature>
<comment type="caution">
    <text evidence="2">The sequence shown here is derived from an EMBL/GenBank/DDBJ whole genome shotgun (WGS) entry which is preliminary data.</text>
</comment>
<keyword evidence="3" id="KW-1185">Reference proteome</keyword>
<proteinExistence type="predicted"/>
<gene>
    <name evidence="2" type="ORF">GSLYS_00010551001</name>
</gene>
<feature type="compositionally biased region" description="Basic and acidic residues" evidence="1">
    <location>
        <begin position="43"/>
        <end position="55"/>
    </location>
</feature>
<feature type="region of interest" description="Disordered" evidence="1">
    <location>
        <begin position="78"/>
        <end position="104"/>
    </location>
</feature>
<evidence type="ECO:0000256" key="1">
    <source>
        <dbReference type="SAM" id="MobiDB-lite"/>
    </source>
</evidence>
<feature type="non-terminal residue" evidence="2">
    <location>
        <position position="303"/>
    </location>
</feature>
<dbReference type="Proteomes" id="UP001497497">
    <property type="component" value="Unassembled WGS sequence"/>
</dbReference>
<organism evidence="2 3">
    <name type="scientific">Lymnaea stagnalis</name>
    <name type="common">Great pond snail</name>
    <name type="synonym">Helix stagnalis</name>
    <dbReference type="NCBI Taxonomy" id="6523"/>
    <lineage>
        <taxon>Eukaryota</taxon>
        <taxon>Metazoa</taxon>
        <taxon>Spiralia</taxon>
        <taxon>Lophotrochozoa</taxon>
        <taxon>Mollusca</taxon>
        <taxon>Gastropoda</taxon>
        <taxon>Heterobranchia</taxon>
        <taxon>Euthyneura</taxon>
        <taxon>Panpulmonata</taxon>
        <taxon>Hygrophila</taxon>
        <taxon>Lymnaeoidea</taxon>
        <taxon>Lymnaeidae</taxon>
        <taxon>Lymnaea</taxon>
    </lineage>
</organism>
<dbReference type="AlphaFoldDB" id="A0AAV2HWE1"/>
<reference evidence="2 3" key="1">
    <citation type="submission" date="2024-04" db="EMBL/GenBank/DDBJ databases">
        <authorList>
            <consortium name="Genoscope - CEA"/>
            <person name="William W."/>
        </authorList>
    </citation>
    <scope>NUCLEOTIDE SEQUENCE [LARGE SCALE GENOMIC DNA]</scope>
</reference>
<feature type="compositionally biased region" description="Polar residues" evidence="1">
    <location>
        <begin position="153"/>
        <end position="178"/>
    </location>
</feature>